<evidence type="ECO:0000313" key="1">
    <source>
        <dbReference type="EMBL" id="VDM65993.1"/>
    </source>
</evidence>
<organism evidence="1 2">
    <name type="scientific">Strongylus vulgaris</name>
    <name type="common">Blood worm</name>
    <dbReference type="NCBI Taxonomy" id="40348"/>
    <lineage>
        <taxon>Eukaryota</taxon>
        <taxon>Metazoa</taxon>
        <taxon>Ecdysozoa</taxon>
        <taxon>Nematoda</taxon>
        <taxon>Chromadorea</taxon>
        <taxon>Rhabditida</taxon>
        <taxon>Rhabditina</taxon>
        <taxon>Rhabditomorpha</taxon>
        <taxon>Strongyloidea</taxon>
        <taxon>Strongylidae</taxon>
        <taxon>Strongylus</taxon>
    </lineage>
</organism>
<evidence type="ECO:0000313" key="2">
    <source>
        <dbReference type="Proteomes" id="UP000270094"/>
    </source>
</evidence>
<sequence>MQGDYVVVNSPAGGDCPGIVDAEHEPIFWRPVQSDTGVDDIRHWRCDAAIADLCGRKSPNDQPDGGVSGIGYFKLGIRGAGGKLLFRLGDVAGG</sequence>
<proteinExistence type="predicted"/>
<dbReference type="Proteomes" id="UP000270094">
    <property type="component" value="Unassembled WGS sequence"/>
</dbReference>
<name>A0A3P7IDQ8_STRVU</name>
<protein>
    <submittedName>
        <fullName evidence="1">Uncharacterized protein</fullName>
    </submittedName>
</protein>
<dbReference type="EMBL" id="UYYB01001830">
    <property type="protein sequence ID" value="VDM65993.1"/>
    <property type="molecule type" value="Genomic_DNA"/>
</dbReference>
<accession>A0A3P7IDQ8</accession>
<keyword evidence="2" id="KW-1185">Reference proteome</keyword>
<gene>
    <name evidence="1" type="ORF">SVUK_LOCUS991</name>
</gene>
<reference evidence="1 2" key="1">
    <citation type="submission" date="2018-11" db="EMBL/GenBank/DDBJ databases">
        <authorList>
            <consortium name="Pathogen Informatics"/>
        </authorList>
    </citation>
    <scope>NUCLEOTIDE SEQUENCE [LARGE SCALE GENOMIC DNA]</scope>
</reference>
<dbReference type="AlphaFoldDB" id="A0A3P7IDQ8"/>